<dbReference type="AlphaFoldDB" id="A0A5J9SNL3"/>
<dbReference type="Gramene" id="TVU00622">
    <property type="protein sequence ID" value="TVU00622"/>
    <property type="gene ID" value="EJB05_53957"/>
</dbReference>
<protein>
    <submittedName>
        <fullName evidence="1">Uncharacterized protein</fullName>
    </submittedName>
</protein>
<evidence type="ECO:0000313" key="1">
    <source>
        <dbReference type="EMBL" id="TVU00622.1"/>
    </source>
</evidence>
<dbReference type="EMBL" id="RWGY01000566">
    <property type="protein sequence ID" value="TVU00622.1"/>
    <property type="molecule type" value="Genomic_DNA"/>
</dbReference>
<keyword evidence="2" id="KW-1185">Reference proteome</keyword>
<dbReference type="Proteomes" id="UP000324897">
    <property type="component" value="Unassembled WGS sequence"/>
</dbReference>
<organism evidence="1 2">
    <name type="scientific">Eragrostis curvula</name>
    <name type="common">weeping love grass</name>
    <dbReference type="NCBI Taxonomy" id="38414"/>
    <lineage>
        <taxon>Eukaryota</taxon>
        <taxon>Viridiplantae</taxon>
        <taxon>Streptophyta</taxon>
        <taxon>Embryophyta</taxon>
        <taxon>Tracheophyta</taxon>
        <taxon>Spermatophyta</taxon>
        <taxon>Magnoliopsida</taxon>
        <taxon>Liliopsida</taxon>
        <taxon>Poales</taxon>
        <taxon>Poaceae</taxon>
        <taxon>PACMAD clade</taxon>
        <taxon>Chloridoideae</taxon>
        <taxon>Eragrostideae</taxon>
        <taxon>Eragrostidinae</taxon>
        <taxon>Eragrostis</taxon>
    </lineage>
</organism>
<feature type="non-terminal residue" evidence="1">
    <location>
        <position position="35"/>
    </location>
</feature>
<evidence type="ECO:0000313" key="2">
    <source>
        <dbReference type="Proteomes" id="UP000324897"/>
    </source>
</evidence>
<name>A0A5J9SNL3_9POAL</name>
<reference evidence="1 2" key="1">
    <citation type="journal article" date="2019" name="Sci. Rep.">
        <title>A high-quality genome of Eragrostis curvula grass provides insights into Poaceae evolution and supports new strategies to enhance forage quality.</title>
        <authorList>
            <person name="Carballo J."/>
            <person name="Santos B.A.C.M."/>
            <person name="Zappacosta D."/>
            <person name="Garbus I."/>
            <person name="Selva J.P."/>
            <person name="Gallo C.A."/>
            <person name="Diaz A."/>
            <person name="Albertini E."/>
            <person name="Caccamo M."/>
            <person name="Echenique V."/>
        </authorList>
    </citation>
    <scope>NUCLEOTIDE SEQUENCE [LARGE SCALE GENOMIC DNA]</scope>
    <source>
        <strain evidence="2">cv. Victoria</strain>
        <tissue evidence="1">Leaf</tissue>
    </source>
</reference>
<comment type="caution">
    <text evidence="1">The sequence shown here is derived from an EMBL/GenBank/DDBJ whole genome shotgun (WGS) entry which is preliminary data.</text>
</comment>
<gene>
    <name evidence="1" type="ORF">EJB05_53957</name>
</gene>
<sequence>MLHIHYSMMKVEFCGHYIVQDQEIKILLTRILCKF</sequence>
<accession>A0A5J9SNL3</accession>
<proteinExistence type="predicted"/>